<sequence length="215" mass="23160">MKTSTPETWPIIRTPAMTIDLLDRHDALALIHDRAQDSDRAPLAVVSANLDHVHHFGRKDRWAGTIGGSDDLGGEDAVEWVTLIDGAPIARRLTRRDGLSVAFIGGSQETHAQLAARFRAERPGLRVTGFWAPQRAELADPPASRAIAAEIRSAGADILVVGIGKPRQELWIAEYGTLTGARALLAFGAWWTSSRDASSALRAGSRRSAWSGRGG</sequence>
<evidence type="ECO:0008006" key="5">
    <source>
        <dbReference type="Google" id="ProtNLM"/>
    </source>
</evidence>
<dbReference type="AlphaFoldDB" id="A0A1E2SIS4"/>
<gene>
    <name evidence="3" type="ORF">ATY41_04725</name>
</gene>
<evidence type="ECO:0000256" key="2">
    <source>
        <dbReference type="ARBA" id="ARBA00022679"/>
    </source>
</evidence>
<keyword evidence="2" id="KW-0808">Transferase</keyword>
<keyword evidence="1" id="KW-0328">Glycosyltransferase</keyword>
<dbReference type="PANTHER" id="PTHR34136">
    <property type="match status" value="1"/>
</dbReference>
<dbReference type="InterPro" id="IPR004629">
    <property type="entry name" value="WecG_TagA_CpsF"/>
</dbReference>
<dbReference type="OrthoDB" id="9771846at2"/>
<comment type="caution">
    <text evidence="3">The sequence shown here is derived from an EMBL/GenBank/DDBJ whole genome shotgun (WGS) entry which is preliminary data.</text>
</comment>
<dbReference type="GO" id="GO:0016758">
    <property type="term" value="F:hexosyltransferase activity"/>
    <property type="evidence" value="ECO:0007669"/>
    <property type="project" value="TreeGrafter"/>
</dbReference>
<dbReference type="PANTHER" id="PTHR34136:SF1">
    <property type="entry name" value="UDP-N-ACETYL-D-MANNOSAMINURONIC ACID TRANSFERASE"/>
    <property type="match status" value="1"/>
</dbReference>
<organism evidence="3 4">
    <name type="scientific">Leifsonia xyli subsp. xyli</name>
    <dbReference type="NCBI Taxonomy" id="59736"/>
    <lineage>
        <taxon>Bacteria</taxon>
        <taxon>Bacillati</taxon>
        <taxon>Actinomycetota</taxon>
        <taxon>Actinomycetes</taxon>
        <taxon>Micrococcales</taxon>
        <taxon>Microbacteriaceae</taxon>
        <taxon>Leifsonia</taxon>
    </lineage>
</organism>
<dbReference type="Pfam" id="PF03808">
    <property type="entry name" value="Glyco_tran_WecG"/>
    <property type="match status" value="1"/>
</dbReference>
<protein>
    <recommendedName>
        <fullName evidence="5">Glycosyltransferase</fullName>
    </recommendedName>
</protein>
<evidence type="ECO:0000313" key="4">
    <source>
        <dbReference type="Proteomes" id="UP000094426"/>
    </source>
</evidence>
<evidence type="ECO:0000256" key="1">
    <source>
        <dbReference type="ARBA" id="ARBA00022676"/>
    </source>
</evidence>
<dbReference type="Proteomes" id="UP000094426">
    <property type="component" value="Unassembled WGS sequence"/>
</dbReference>
<accession>A0A1E2SIS4</accession>
<name>A0A1E2SIS4_LEIXY</name>
<evidence type="ECO:0000313" key="3">
    <source>
        <dbReference type="EMBL" id="ODA89584.1"/>
    </source>
</evidence>
<dbReference type="EMBL" id="LNZG01000045">
    <property type="protein sequence ID" value="ODA89584.1"/>
    <property type="molecule type" value="Genomic_DNA"/>
</dbReference>
<reference evidence="3 4" key="1">
    <citation type="submission" date="2015-11" db="EMBL/GenBank/DDBJ databases">
        <authorList>
            <person name="Zhang Y."/>
            <person name="Guo Z."/>
        </authorList>
    </citation>
    <scope>NUCLEOTIDE SEQUENCE [LARGE SCALE GENOMIC DNA]</scope>
    <source>
        <strain evidence="4">gdw1</strain>
    </source>
</reference>
<proteinExistence type="predicted"/>